<evidence type="ECO:0000313" key="2">
    <source>
        <dbReference type="Proteomes" id="UP000034081"/>
    </source>
</evidence>
<dbReference type="SUPFAM" id="SSF63829">
    <property type="entry name" value="Calcium-dependent phosphotriesterase"/>
    <property type="match status" value="1"/>
</dbReference>
<dbReference type="Proteomes" id="UP000034081">
    <property type="component" value="Unassembled WGS sequence"/>
</dbReference>
<evidence type="ECO:0008006" key="3">
    <source>
        <dbReference type="Google" id="ProtNLM"/>
    </source>
</evidence>
<dbReference type="STRING" id="1618570.UT08_C0005G0066"/>
<comment type="caution">
    <text evidence="1">The sequence shown here is derived from an EMBL/GenBank/DDBJ whole genome shotgun (WGS) entry which is preliminary data.</text>
</comment>
<proteinExistence type="predicted"/>
<dbReference type="AlphaFoldDB" id="A0A0G0LCL6"/>
<sequence length="622" mass="68553">MIFKLLSAKLTGNPDTTGWSQAYEYQSDDSEKLKARGHLFAVIATNANVEGLDSVIAGREILSRIHEEYFGELKDPVLKRLKSSANKVMQEFSSWEDVEIGLAVIQDDTLYVVVGGGAASFILRDGELILLVASIKEGVFSVSGYPKVDDVIILGTGSFFKCFNSGIIKGALGGKNPSEAMESLAPTLHSTPDSGNVGAMVFKFQKSSDDSVKDEEEWKATAPDKNGFGGNRTSGIKLLTLLPDLLSKLKPPDVYIKSEPAKILPGSKMSASVGLALIVILSLSIYFGIQKKSDIDIKARYIEKLSIAKHQVEEAEQIYPLNSSRARSLLTEARGSVLALKSENIQDPEIDLLQKRVEENEKIILGEYATEVGPFIDLSLLSEGFVGDLMTSSQDEIYILDSKGVKLVSINIETERSEIVAGPAKIGGTYNLSAYADNVYVAKNDGIFEINSGKKEIDDNWEGKVFISSYAGNIYVIDKDSSRILRYSRLDTGFSSEYEWLAQDVIPNLTTTTKVVIDGSIWILVEGGILKFTHGNPQPFELSNIFPEVTKPKSIYTSEELDDLYILEQDKKRVVVVTKIGEYKEQYLSEKLRNATDLVVSEKDKKIILLIEGKLFAINMNR</sequence>
<evidence type="ECO:0000313" key="1">
    <source>
        <dbReference type="EMBL" id="KKQ85615.1"/>
    </source>
</evidence>
<name>A0A0G0LCL6_9BACT</name>
<protein>
    <recommendedName>
        <fullName evidence="3">PPM-type phosphatase domain-containing protein</fullName>
    </recommendedName>
</protein>
<dbReference type="Gene3D" id="2.120.10.30">
    <property type="entry name" value="TolB, C-terminal domain"/>
    <property type="match status" value="1"/>
</dbReference>
<gene>
    <name evidence="1" type="ORF">UT08_C0005G0066</name>
</gene>
<accession>A0A0G0LCL6</accession>
<reference evidence="1 2" key="1">
    <citation type="journal article" date="2015" name="Nature">
        <title>rRNA introns, odd ribosomes, and small enigmatic genomes across a large radiation of phyla.</title>
        <authorList>
            <person name="Brown C.T."/>
            <person name="Hug L.A."/>
            <person name="Thomas B.C."/>
            <person name="Sharon I."/>
            <person name="Castelle C.J."/>
            <person name="Singh A."/>
            <person name="Wilkins M.J."/>
            <person name="Williams K.H."/>
            <person name="Banfield J.F."/>
        </authorList>
    </citation>
    <scope>NUCLEOTIDE SEQUENCE [LARGE SCALE GENOMIC DNA]</scope>
</reference>
<organism evidence="1 2">
    <name type="scientific">Candidatus Woesebacteria bacterium GW2011_GWB1_38_8</name>
    <dbReference type="NCBI Taxonomy" id="1618570"/>
    <lineage>
        <taxon>Bacteria</taxon>
        <taxon>Candidatus Woeseibacteriota</taxon>
    </lineage>
</organism>
<dbReference type="InterPro" id="IPR011042">
    <property type="entry name" value="6-blade_b-propeller_TolB-like"/>
</dbReference>
<dbReference type="EMBL" id="LBVL01000005">
    <property type="protein sequence ID" value="KKQ85615.1"/>
    <property type="molecule type" value="Genomic_DNA"/>
</dbReference>